<keyword evidence="3 7" id="KW-0645">Protease</keyword>
<dbReference type="EMBL" id="JACOOI010000007">
    <property type="protein sequence ID" value="MBC5642944.1"/>
    <property type="molecule type" value="Genomic_DNA"/>
</dbReference>
<name>A0ABR7DZL1_9BACT</name>
<dbReference type="PANTHER" id="PTHR38469:SF1">
    <property type="entry name" value="PERIPLASMIC PEPTIDASE SUBFAMILY S1B"/>
    <property type="match status" value="1"/>
</dbReference>
<evidence type="ECO:0000256" key="4">
    <source>
        <dbReference type="ARBA" id="ARBA00022729"/>
    </source>
</evidence>
<reference evidence="8 9" key="1">
    <citation type="submission" date="2020-08" db="EMBL/GenBank/DDBJ databases">
        <title>Genome public.</title>
        <authorList>
            <person name="Liu C."/>
            <person name="Sun Q."/>
        </authorList>
    </citation>
    <scope>NUCLEOTIDE SEQUENCE [LARGE SCALE GENOMIC DNA]</scope>
    <source>
        <strain evidence="8 9">BX2</strain>
    </source>
</reference>
<accession>A0ABR7DZL1</accession>
<keyword evidence="6 7" id="KW-0720">Serine protease</keyword>
<comment type="function">
    <text evidence="7">Catalyzes the removal of dipeptides from the N-terminus of oligopeptides.</text>
</comment>
<evidence type="ECO:0000256" key="6">
    <source>
        <dbReference type="ARBA" id="ARBA00022825"/>
    </source>
</evidence>
<dbReference type="EC" id="3.4.14.-" evidence="7"/>
<dbReference type="Gene3D" id="2.40.10.10">
    <property type="entry name" value="Trypsin-like serine proteases"/>
    <property type="match status" value="1"/>
</dbReference>
<evidence type="ECO:0000256" key="3">
    <source>
        <dbReference type="ARBA" id="ARBA00022670"/>
    </source>
</evidence>
<sequence length="719" mass="81896">MKKILLSVLVAALSLPAVADEGMWLLPLLQQQKFPEMQALGLKLQDYDIYSPDSASLKDAVVIFGGGCTGEIVSPDGLLLTNHHCGYGQIQQHSTLEHDYLTDGFWATTRDQELPNPGLTVTFIDKIDDVTDYVKKELEKDTDPQSMNFLSPKYLNGLAKAKVGEKFLQDNPGTEVEIKAFYGGNVYYMFTKKIYSDIRLVGAPPSSVGKFGADTDNWMWPRHTGDFSVFRVYAEANGNPAEYSESNVPLRPKRWFKISVKGVEEDDYAMMMGFPGRTNKYYTSWEVAERRDIDNTVRINIRNLRQEVMLDEMLKDPSVRIQYASKYAGSTNAYKNAIGSNWAIKKRNFEQVKKEEQDRLIAWAQKNNESSYPEALSTLEQIVSDRKDLRFRSWMLDEAIQRGIEFTKVPTEVQSVSDALSGKDRNEQQKQIRLLDMAYHRFADKDYAPEVDKKIAKVMLKEYRRLVPAKSQPAYFSLIDKKFKGDVDRFVDYLFDKSIYGSEENFDKFKTRPSVKALEQDPMILFAKSVQEEKANLNAALADFDTGYALAHKEYVKGLLAMYQDKANFPDANFSLRLTYGQVKGYRPKDAVYYNCQTTLDGVMEKEDSTNWEFVVPSRLKALYEAKDFGRYQMPDGRMPVAFSATTHTTGGNSGSPVLNANGELIGINFDRNWEGVGGDIQYLPDYQRSIIVDIRYVLFLIDKYAGAGYLLEEMDLVE</sequence>
<evidence type="ECO:0000313" key="8">
    <source>
        <dbReference type="EMBL" id="MBC5642944.1"/>
    </source>
</evidence>
<organism evidence="8 9">
    <name type="scientific">Parabacteroides segnis</name>
    <dbReference type="NCBI Taxonomy" id="2763058"/>
    <lineage>
        <taxon>Bacteria</taxon>
        <taxon>Pseudomonadati</taxon>
        <taxon>Bacteroidota</taxon>
        <taxon>Bacteroidia</taxon>
        <taxon>Bacteroidales</taxon>
        <taxon>Tannerellaceae</taxon>
        <taxon>Parabacteroides</taxon>
    </lineage>
</organism>
<dbReference type="SUPFAM" id="SSF50494">
    <property type="entry name" value="Trypsin-like serine proteases"/>
    <property type="match status" value="1"/>
</dbReference>
<dbReference type="Proteomes" id="UP000644010">
    <property type="component" value="Unassembled WGS sequence"/>
</dbReference>
<feature type="chain" id="PRO_5044995323" description="Dipeptidyl-peptidase" evidence="7">
    <location>
        <begin position="20"/>
        <end position="719"/>
    </location>
</feature>
<dbReference type="InterPro" id="IPR019500">
    <property type="entry name" value="Pep_S46"/>
</dbReference>
<keyword evidence="4 7" id="KW-0732">Signal</keyword>
<dbReference type="RefSeq" id="WP_186959066.1">
    <property type="nucleotide sequence ID" value="NZ_JACOOI010000007.1"/>
</dbReference>
<protein>
    <recommendedName>
        <fullName evidence="7">Dipeptidyl-peptidase</fullName>
        <ecNumber evidence="7">3.4.14.-</ecNumber>
    </recommendedName>
</protein>
<keyword evidence="2 7" id="KW-0031">Aminopeptidase</keyword>
<keyword evidence="5 7" id="KW-0378">Hydrolase</keyword>
<comment type="similarity">
    <text evidence="1 7">Belongs to the peptidase S46 family.</text>
</comment>
<evidence type="ECO:0000256" key="1">
    <source>
        <dbReference type="ARBA" id="ARBA00010491"/>
    </source>
</evidence>
<keyword evidence="9" id="KW-1185">Reference proteome</keyword>
<gene>
    <name evidence="8" type="ORF">H8S77_08590</name>
</gene>
<comment type="caution">
    <text evidence="8">The sequence shown here is derived from an EMBL/GenBank/DDBJ whole genome shotgun (WGS) entry which is preliminary data.</text>
</comment>
<feature type="signal peptide" evidence="7">
    <location>
        <begin position="1"/>
        <end position="19"/>
    </location>
</feature>
<dbReference type="PANTHER" id="PTHR38469">
    <property type="entry name" value="PERIPLASMIC PEPTIDASE SUBFAMILY S1B"/>
    <property type="match status" value="1"/>
</dbReference>
<evidence type="ECO:0000256" key="5">
    <source>
        <dbReference type="ARBA" id="ARBA00022801"/>
    </source>
</evidence>
<evidence type="ECO:0000256" key="7">
    <source>
        <dbReference type="RuleBase" id="RU366067"/>
    </source>
</evidence>
<evidence type="ECO:0000256" key="2">
    <source>
        <dbReference type="ARBA" id="ARBA00022438"/>
    </source>
</evidence>
<dbReference type="InterPro" id="IPR009003">
    <property type="entry name" value="Peptidase_S1_PA"/>
</dbReference>
<dbReference type="Pfam" id="PF10459">
    <property type="entry name" value="Peptidase_S46"/>
    <property type="match status" value="1"/>
</dbReference>
<evidence type="ECO:0000313" key="9">
    <source>
        <dbReference type="Proteomes" id="UP000644010"/>
    </source>
</evidence>
<dbReference type="InterPro" id="IPR043504">
    <property type="entry name" value="Peptidase_S1_PA_chymotrypsin"/>
</dbReference>
<proteinExistence type="inferred from homology"/>